<name>A0AAW6TRW2_9FLAO</name>
<comment type="caution">
    <text evidence="3">The sequence shown here is derived from an EMBL/GenBank/DDBJ whole genome shotgun (WGS) entry which is preliminary data.</text>
</comment>
<dbReference type="Pfam" id="PF04909">
    <property type="entry name" value="Amidohydro_2"/>
    <property type="match status" value="1"/>
</dbReference>
<accession>A0AAW6TRW2</accession>
<dbReference type="Proteomes" id="UP001228643">
    <property type="component" value="Unassembled WGS sequence"/>
</dbReference>
<evidence type="ECO:0000259" key="2">
    <source>
        <dbReference type="Pfam" id="PF04909"/>
    </source>
</evidence>
<evidence type="ECO:0000313" key="3">
    <source>
        <dbReference type="EMBL" id="MDI5949942.1"/>
    </source>
</evidence>
<dbReference type="InterPro" id="IPR006680">
    <property type="entry name" value="Amidohydro-rel"/>
</dbReference>
<evidence type="ECO:0000256" key="1">
    <source>
        <dbReference type="ARBA" id="ARBA00038310"/>
    </source>
</evidence>
<gene>
    <name evidence="3" type="ORF">QLS97_09810</name>
</gene>
<evidence type="ECO:0000313" key="4">
    <source>
        <dbReference type="Proteomes" id="UP001228643"/>
    </source>
</evidence>
<dbReference type="EMBL" id="JASCRY010000002">
    <property type="protein sequence ID" value="MDI5949942.1"/>
    <property type="molecule type" value="Genomic_DNA"/>
</dbReference>
<dbReference type="InterPro" id="IPR032466">
    <property type="entry name" value="Metal_Hydrolase"/>
</dbReference>
<dbReference type="InterPro" id="IPR052350">
    <property type="entry name" value="Metallo-dep_Lactonases"/>
</dbReference>
<dbReference type="PANTHER" id="PTHR43569:SF2">
    <property type="entry name" value="AMIDOHYDROLASE-RELATED DOMAIN-CONTAINING PROTEIN"/>
    <property type="match status" value="1"/>
</dbReference>
<organism evidence="3 4">
    <name type="scientific">Flavobacterium yafengii</name>
    <dbReference type="NCBI Taxonomy" id="3041253"/>
    <lineage>
        <taxon>Bacteria</taxon>
        <taxon>Pseudomonadati</taxon>
        <taxon>Bacteroidota</taxon>
        <taxon>Flavobacteriia</taxon>
        <taxon>Flavobacteriales</taxon>
        <taxon>Flavobacteriaceae</taxon>
        <taxon>Flavobacterium</taxon>
    </lineage>
</organism>
<dbReference type="AlphaFoldDB" id="A0AAW6TRW2"/>
<sequence>MHKRIDAHQHFWKFDPIRDSWIDASMQKIQKDFLPKDLLPLLNENKFSGCVAVQASQSEEETNFLLDLAAKNDFIKGVVGWVDLLDENIAERLATFSTQKKLKGFRHVVQGESDDFMLRNDFRNGISELKPFDYTYDILVFHRQLPAAINLVNRFPGQAFVLDHIAKPDIKSGAIQLWKENIQELAKAENVMCKISGMITEADWNLWTADDLKPYLDVIFENFSKENLMFGSDWPVCNLAANYNQVVKTLEEYISQLPIQEQELIWYGNANTFYKLDQ</sequence>
<comment type="similarity">
    <text evidence="1">Belongs to the metallo-dependent hydrolases superfamily.</text>
</comment>
<dbReference type="GO" id="GO:0016787">
    <property type="term" value="F:hydrolase activity"/>
    <property type="evidence" value="ECO:0007669"/>
    <property type="project" value="InterPro"/>
</dbReference>
<feature type="domain" description="Amidohydrolase-related" evidence="2">
    <location>
        <begin position="5"/>
        <end position="276"/>
    </location>
</feature>
<dbReference type="PANTHER" id="PTHR43569">
    <property type="entry name" value="AMIDOHYDROLASE"/>
    <property type="match status" value="1"/>
</dbReference>
<dbReference type="SUPFAM" id="SSF51556">
    <property type="entry name" value="Metallo-dependent hydrolases"/>
    <property type="match status" value="1"/>
</dbReference>
<proteinExistence type="inferred from homology"/>
<dbReference type="RefSeq" id="WP_282716329.1">
    <property type="nucleotide sequence ID" value="NZ_JASCRY010000002.1"/>
</dbReference>
<reference evidence="3 4" key="1">
    <citation type="submission" date="2023-04" db="EMBL/GenBank/DDBJ databases">
        <title>Two novel species of Flavobacterium.</title>
        <authorList>
            <person name="Liu Q."/>
            <person name="Xin Y.-H."/>
        </authorList>
    </citation>
    <scope>NUCLEOTIDE SEQUENCE [LARGE SCALE GENOMIC DNA]</scope>
    <source>
        <strain evidence="3 4">LB2P87</strain>
    </source>
</reference>
<dbReference type="Gene3D" id="3.20.20.140">
    <property type="entry name" value="Metal-dependent hydrolases"/>
    <property type="match status" value="1"/>
</dbReference>
<keyword evidence="4" id="KW-1185">Reference proteome</keyword>
<protein>
    <submittedName>
        <fullName evidence="3">Amidohydrolase family protein</fullName>
    </submittedName>
</protein>